<name>A0A0V8JCD4_9BACL</name>
<dbReference type="Gene3D" id="1.10.10.2840">
    <property type="entry name" value="PucR C-terminal helix-turn-helix domain"/>
    <property type="match status" value="1"/>
</dbReference>
<keyword evidence="3" id="KW-1185">Reference proteome</keyword>
<dbReference type="OrthoDB" id="143422at2"/>
<dbReference type="AlphaFoldDB" id="A0A0V8JCD4"/>
<organism evidence="2 3">
    <name type="scientific">Fictibacillus enclensis</name>
    <dbReference type="NCBI Taxonomy" id="1017270"/>
    <lineage>
        <taxon>Bacteria</taxon>
        <taxon>Bacillati</taxon>
        <taxon>Bacillota</taxon>
        <taxon>Bacilli</taxon>
        <taxon>Bacillales</taxon>
        <taxon>Fictibacillaceae</taxon>
        <taxon>Fictibacillus</taxon>
    </lineage>
</organism>
<dbReference type="InterPro" id="IPR025736">
    <property type="entry name" value="PucR_C-HTH_dom"/>
</dbReference>
<reference evidence="2 3" key="1">
    <citation type="journal article" date="2014" name="Antonie Van Leeuwenhoek">
        <title>Fictibacillus enclensis sp. nov., isolated from marine sediment.</title>
        <authorList>
            <person name="Dastager S.G."/>
            <person name="Mawlankar R."/>
            <person name="Srinivasan K."/>
            <person name="Tang S.K."/>
            <person name="Lee J.C."/>
            <person name="Ramana V.V."/>
            <person name="Shouche Y.S."/>
        </authorList>
    </citation>
    <scope>NUCLEOTIDE SEQUENCE [LARGE SCALE GENOMIC DNA]</scope>
    <source>
        <strain evidence="2 3">NIO-1003</strain>
    </source>
</reference>
<sequence length="585" mass="67366">MESEKQLMSLINAARVLTSTLDLDKVLHQLMREVVRVIEGANSGILFIYDENRNKLVVKSGIGFDLEYLQKIALHVHEGMTGKTFSTKKGQIFRHMRDTTRAMENIQSENQNLFNKAVGAHQYPVSTICAPLLSKEGCIGVLTIDSFSEEVYFNSRDLLLLETFAAQATIAIENASLFAHQERSERIHSEMAAASLSHTGMNGINTTLSRLVQKETCVYNEHLEIAASSSDEAENSGNELRVHLGEELKDVMYNLNGISTRYEADGTAFYMFPIQTDTITIGILVVFAIDLDTLDQLAIDLGCSLFAREMMGQERIRTDLYNYEGYLLEQLFDQRIDMFSLPQRSLVGISEKSRFLCINLLISNDFLPFHELNRKRQVFNRLLYREVKNLHDKVLILDRNMEYDLLVIINDSRNEGQILEEFIRFFKNFNEKIQGLMTFVFHVGLGRVFGQISEIQSSHRDAKRCAQYIRSTNNDEIIFSYKDLGIYRLFLKHERDELQEFVTDIIGPLLSYDEKHDSELFKTLKTYIECNQNMTSTAKASYVHLNTIKYRLQNIRELLGKDSMEGKRIFELQMAIYMREYLASS</sequence>
<dbReference type="PANTHER" id="PTHR33744:SF1">
    <property type="entry name" value="DNA-BINDING TRANSCRIPTIONAL ACTIVATOR ADER"/>
    <property type="match status" value="1"/>
</dbReference>
<dbReference type="Pfam" id="PF13185">
    <property type="entry name" value="GAF_2"/>
    <property type="match status" value="1"/>
</dbReference>
<evidence type="ECO:0000259" key="1">
    <source>
        <dbReference type="SMART" id="SM00065"/>
    </source>
</evidence>
<dbReference type="PANTHER" id="PTHR33744">
    <property type="entry name" value="CARBOHYDRATE DIACID REGULATOR"/>
    <property type="match status" value="1"/>
</dbReference>
<dbReference type="Gene3D" id="3.30.450.40">
    <property type="match status" value="1"/>
</dbReference>
<dbReference type="Pfam" id="PF13556">
    <property type="entry name" value="HTH_30"/>
    <property type="match status" value="1"/>
</dbReference>
<dbReference type="InterPro" id="IPR051448">
    <property type="entry name" value="CdaR-like_regulators"/>
</dbReference>
<dbReference type="Proteomes" id="UP000054099">
    <property type="component" value="Unassembled WGS sequence"/>
</dbReference>
<proteinExistence type="predicted"/>
<dbReference type="EMBL" id="LNQN01000001">
    <property type="protein sequence ID" value="KSU84596.1"/>
    <property type="molecule type" value="Genomic_DNA"/>
</dbReference>
<gene>
    <name evidence="2" type="ORF">AS030_03380</name>
</gene>
<dbReference type="SMART" id="SM00065">
    <property type="entry name" value="GAF"/>
    <property type="match status" value="1"/>
</dbReference>
<evidence type="ECO:0000313" key="3">
    <source>
        <dbReference type="Proteomes" id="UP000054099"/>
    </source>
</evidence>
<protein>
    <recommendedName>
        <fullName evidence="1">GAF domain-containing protein</fullName>
    </recommendedName>
</protein>
<dbReference type="SUPFAM" id="SSF55781">
    <property type="entry name" value="GAF domain-like"/>
    <property type="match status" value="1"/>
</dbReference>
<dbReference type="RefSeq" id="WP_061968394.1">
    <property type="nucleotide sequence ID" value="NZ_FMAV01000001.1"/>
</dbReference>
<evidence type="ECO:0000313" key="2">
    <source>
        <dbReference type="EMBL" id="KSU84596.1"/>
    </source>
</evidence>
<accession>A0A0V8JCD4</accession>
<dbReference type="InterPro" id="IPR042070">
    <property type="entry name" value="PucR_C-HTH_sf"/>
</dbReference>
<dbReference type="InterPro" id="IPR003018">
    <property type="entry name" value="GAF"/>
</dbReference>
<dbReference type="InterPro" id="IPR029016">
    <property type="entry name" value="GAF-like_dom_sf"/>
</dbReference>
<feature type="domain" description="GAF" evidence="1">
    <location>
        <begin position="22"/>
        <end position="182"/>
    </location>
</feature>
<comment type="caution">
    <text evidence="2">The sequence shown here is derived from an EMBL/GenBank/DDBJ whole genome shotgun (WGS) entry which is preliminary data.</text>
</comment>